<dbReference type="EMBL" id="HBUE01301891">
    <property type="protein sequence ID" value="CAG6579382.1"/>
    <property type="molecule type" value="Transcribed_RNA"/>
</dbReference>
<evidence type="ECO:0000256" key="1">
    <source>
        <dbReference type="SAM" id="Phobius"/>
    </source>
</evidence>
<keyword evidence="1" id="KW-1133">Transmembrane helix</keyword>
<dbReference type="EMBL" id="HBUE01097753">
    <property type="protein sequence ID" value="CAG6483781.1"/>
    <property type="molecule type" value="Transcribed_RNA"/>
</dbReference>
<dbReference type="EMBL" id="HBUE01195892">
    <property type="protein sequence ID" value="CAG6527659.1"/>
    <property type="molecule type" value="Transcribed_RNA"/>
</dbReference>
<dbReference type="EMBL" id="HBUE01301890">
    <property type="protein sequence ID" value="CAG6579381.1"/>
    <property type="molecule type" value="Transcribed_RNA"/>
</dbReference>
<feature type="transmembrane region" description="Helical" evidence="1">
    <location>
        <begin position="54"/>
        <end position="73"/>
    </location>
</feature>
<evidence type="ECO:0000313" key="2">
    <source>
        <dbReference type="EMBL" id="CAG6483783.1"/>
    </source>
</evidence>
<accession>A0A8D8C008</accession>
<name>A0A8D8C008_CULPI</name>
<organism evidence="2">
    <name type="scientific">Culex pipiens</name>
    <name type="common">House mosquito</name>
    <dbReference type="NCBI Taxonomy" id="7175"/>
    <lineage>
        <taxon>Eukaryota</taxon>
        <taxon>Metazoa</taxon>
        <taxon>Ecdysozoa</taxon>
        <taxon>Arthropoda</taxon>
        <taxon>Hexapoda</taxon>
        <taxon>Insecta</taxon>
        <taxon>Pterygota</taxon>
        <taxon>Neoptera</taxon>
        <taxon>Endopterygota</taxon>
        <taxon>Diptera</taxon>
        <taxon>Nematocera</taxon>
        <taxon>Culicoidea</taxon>
        <taxon>Culicidae</taxon>
        <taxon>Culicinae</taxon>
        <taxon>Culicini</taxon>
        <taxon>Culex</taxon>
        <taxon>Culex</taxon>
    </lineage>
</organism>
<sequence length="104" mass="12467">MAVPVQLHRTDNLNLFSLFLRRLPELKVTFLLHSTHLSYYTVALKIVQPFRCFLFTRFLSLPFCVPTFCLFVPEKNHFPFPLYRTLTPFYIISLLFVYRLKCFV</sequence>
<feature type="transmembrane region" description="Helical" evidence="1">
    <location>
        <begin position="79"/>
        <end position="98"/>
    </location>
</feature>
<dbReference type="AlphaFoldDB" id="A0A8D8C008"/>
<dbReference type="EMBL" id="HBUE01195893">
    <property type="protein sequence ID" value="CAG6527660.1"/>
    <property type="molecule type" value="Transcribed_RNA"/>
</dbReference>
<proteinExistence type="predicted"/>
<dbReference type="EMBL" id="HBUE01097754">
    <property type="protein sequence ID" value="CAG6483783.1"/>
    <property type="molecule type" value="Transcribed_RNA"/>
</dbReference>
<keyword evidence="1" id="KW-0472">Membrane</keyword>
<keyword evidence="1" id="KW-0812">Transmembrane</keyword>
<reference evidence="2" key="1">
    <citation type="submission" date="2021-05" db="EMBL/GenBank/DDBJ databases">
        <authorList>
            <person name="Alioto T."/>
            <person name="Alioto T."/>
            <person name="Gomez Garrido J."/>
        </authorList>
    </citation>
    <scope>NUCLEOTIDE SEQUENCE</scope>
</reference>
<protein>
    <submittedName>
        <fullName evidence="2">(northern house mosquito) hypothetical protein</fullName>
    </submittedName>
</protein>